<accession>A0A974CCC6</accession>
<protein>
    <submittedName>
        <fullName evidence="1">Uncharacterized protein</fullName>
    </submittedName>
</protein>
<proteinExistence type="predicted"/>
<evidence type="ECO:0000313" key="1">
    <source>
        <dbReference type="EMBL" id="OCT70391.1"/>
    </source>
</evidence>
<sequence length="92" mass="10656">MNQLITCDTANVAYLLECPCEKQYDVRTTRKLKCHNNDPSGFRVMGISHKTNNWRDGNNVQIISHEEIQWIISLKTLQPCGFNIELDINCFI</sequence>
<gene>
    <name evidence="1" type="ORF">XELAEV_18037309mg</name>
</gene>
<reference evidence="2" key="1">
    <citation type="journal article" date="2016" name="Nature">
        <title>Genome evolution in the allotetraploid frog Xenopus laevis.</title>
        <authorList>
            <person name="Session A.M."/>
            <person name="Uno Y."/>
            <person name="Kwon T."/>
            <person name="Chapman J.A."/>
            <person name="Toyoda A."/>
            <person name="Takahashi S."/>
            <person name="Fukui A."/>
            <person name="Hikosaka A."/>
            <person name="Suzuki A."/>
            <person name="Kondo M."/>
            <person name="van Heeringen S.J."/>
            <person name="Quigley I."/>
            <person name="Heinz S."/>
            <person name="Ogino H."/>
            <person name="Ochi H."/>
            <person name="Hellsten U."/>
            <person name="Lyons J.B."/>
            <person name="Simakov O."/>
            <person name="Putnam N."/>
            <person name="Stites J."/>
            <person name="Kuroki Y."/>
            <person name="Tanaka T."/>
            <person name="Michiue T."/>
            <person name="Watanabe M."/>
            <person name="Bogdanovic O."/>
            <person name="Lister R."/>
            <person name="Georgiou G."/>
            <person name="Paranjpe S.S."/>
            <person name="van Kruijsbergen I."/>
            <person name="Shu S."/>
            <person name="Carlson J."/>
            <person name="Kinoshita T."/>
            <person name="Ohta Y."/>
            <person name="Mawaribuchi S."/>
            <person name="Jenkins J."/>
            <person name="Grimwood J."/>
            <person name="Schmutz J."/>
            <person name="Mitros T."/>
            <person name="Mozaffari S.V."/>
            <person name="Suzuki Y."/>
            <person name="Haramoto Y."/>
            <person name="Yamamoto T.S."/>
            <person name="Takagi C."/>
            <person name="Heald R."/>
            <person name="Miller K."/>
            <person name="Haudenschild C."/>
            <person name="Kitzman J."/>
            <person name="Nakayama T."/>
            <person name="Izutsu Y."/>
            <person name="Robert J."/>
            <person name="Fortriede J."/>
            <person name="Burns K."/>
            <person name="Lotay V."/>
            <person name="Karimi K."/>
            <person name="Yasuoka Y."/>
            <person name="Dichmann D.S."/>
            <person name="Flajnik M.F."/>
            <person name="Houston D.W."/>
            <person name="Shendure J."/>
            <person name="DuPasquier L."/>
            <person name="Vize P.D."/>
            <person name="Zorn A.M."/>
            <person name="Ito M."/>
            <person name="Marcotte E.M."/>
            <person name="Wallingford J.B."/>
            <person name="Ito Y."/>
            <person name="Asashima M."/>
            <person name="Ueno N."/>
            <person name="Matsuda Y."/>
            <person name="Veenstra G.J."/>
            <person name="Fujiyama A."/>
            <person name="Harland R.M."/>
            <person name="Taira M."/>
            <person name="Rokhsar D.S."/>
        </authorList>
    </citation>
    <scope>NUCLEOTIDE SEQUENCE [LARGE SCALE GENOMIC DNA]</scope>
    <source>
        <strain evidence="2">J</strain>
    </source>
</reference>
<dbReference type="AlphaFoldDB" id="A0A974CCC6"/>
<evidence type="ECO:0000313" key="2">
    <source>
        <dbReference type="Proteomes" id="UP000694892"/>
    </source>
</evidence>
<dbReference type="EMBL" id="CM004479">
    <property type="protein sequence ID" value="OCT70391.1"/>
    <property type="molecule type" value="Genomic_DNA"/>
</dbReference>
<dbReference type="Proteomes" id="UP000694892">
    <property type="component" value="Chromosome 7S"/>
</dbReference>
<name>A0A974CCC6_XENLA</name>
<organism evidence="1 2">
    <name type="scientific">Xenopus laevis</name>
    <name type="common">African clawed frog</name>
    <dbReference type="NCBI Taxonomy" id="8355"/>
    <lineage>
        <taxon>Eukaryota</taxon>
        <taxon>Metazoa</taxon>
        <taxon>Chordata</taxon>
        <taxon>Craniata</taxon>
        <taxon>Vertebrata</taxon>
        <taxon>Euteleostomi</taxon>
        <taxon>Amphibia</taxon>
        <taxon>Batrachia</taxon>
        <taxon>Anura</taxon>
        <taxon>Pipoidea</taxon>
        <taxon>Pipidae</taxon>
        <taxon>Xenopodinae</taxon>
        <taxon>Xenopus</taxon>
        <taxon>Xenopus</taxon>
    </lineage>
</organism>